<dbReference type="AlphaFoldDB" id="A0A7J4JHV7"/>
<dbReference type="InterPro" id="IPR036412">
    <property type="entry name" value="HAD-like_sf"/>
</dbReference>
<name>A0A7J4JHV7_9ARCH</name>
<evidence type="ECO:0000313" key="2">
    <source>
        <dbReference type="EMBL" id="MBS3062721.1"/>
    </source>
</evidence>
<dbReference type="PANTHER" id="PTHR43344">
    <property type="entry name" value="PHOSPHOSERINE PHOSPHATASE"/>
    <property type="match status" value="1"/>
</dbReference>
<evidence type="ECO:0000313" key="3">
    <source>
        <dbReference type="Proteomes" id="UP000564964"/>
    </source>
</evidence>
<dbReference type="EMBL" id="JAGVWE010000002">
    <property type="protein sequence ID" value="MBS3062721.1"/>
    <property type="molecule type" value="Genomic_DNA"/>
</dbReference>
<dbReference type="Proteomes" id="UP000678237">
    <property type="component" value="Unassembled WGS sequence"/>
</dbReference>
<dbReference type="Pfam" id="PF12710">
    <property type="entry name" value="HAD"/>
    <property type="match status" value="1"/>
</dbReference>
<gene>
    <name evidence="1" type="ORF">HA252_02130</name>
    <name evidence="2" type="ORF">J4203_02525</name>
</gene>
<dbReference type="InterPro" id="IPR050582">
    <property type="entry name" value="HAD-like_SerB"/>
</dbReference>
<dbReference type="SUPFAM" id="SSF56784">
    <property type="entry name" value="HAD-like"/>
    <property type="match status" value="1"/>
</dbReference>
<accession>A0A7J4JHV7</accession>
<reference evidence="3" key="1">
    <citation type="journal article" date="2020" name="bioRxiv">
        <title>A rank-normalized archaeal taxonomy based on genome phylogeny resolves widespread incomplete and uneven classifications.</title>
        <authorList>
            <person name="Rinke C."/>
            <person name="Chuvochina M."/>
            <person name="Mussig A.J."/>
            <person name="Chaumeil P.-A."/>
            <person name="Waite D.W."/>
            <person name="Whitman W.B."/>
            <person name="Parks D.H."/>
            <person name="Hugenholtz P."/>
        </authorList>
    </citation>
    <scope>NUCLEOTIDE SEQUENCE [LARGE SCALE GENOMIC DNA]</scope>
</reference>
<dbReference type="EMBL" id="DUGH01000051">
    <property type="protein sequence ID" value="HIH16179.1"/>
    <property type="molecule type" value="Genomic_DNA"/>
</dbReference>
<reference evidence="2" key="2">
    <citation type="submission" date="2021-03" db="EMBL/GenBank/DDBJ databases">
        <authorList>
            <person name="Jaffe A."/>
        </authorList>
    </citation>
    <scope>NUCLEOTIDE SEQUENCE</scope>
    <source>
        <strain evidence="2">RIFCSPLOWO2_01_FULL_58_19</strain>
    </source>
</reference>
<proteinExistence type="predicted"/>
<dbReference type="InterPro" id="IPR023214">
    <property type="entry name" value="HAD_sf"/>
</dbReference>
<sequence length="228" mass="25962">MKFAVFDVDGTLARETLSLKLVEALTERGLFPAENFDSVLAIVDRYKRREATWQERGEQVVRQWCFGFKGKKQADVLQAAETVFEEFTGWRDRAPELVQWFNARGYYTVALSRALVEALTACQKRLGTQKIIGTELEVVEGIYTGRLKTDLRPDAAKKELLEKLVKERGLEKAGSYAFGDTEHDAPMFELVETPVCLHPNSVLRNLALQKNWRVHESVEECLHALKTA</sequence>
<reference evidence="2" key="3">
    <citation type="submission" date="2021-05" db="EMBL/GenBank/DDBJ databases">
        <title>Protein family content uncovers lineage relationships and bacterial pathway maintenance mechanisms in DPANN archaea.</title>
        <authorList>
            <person name="Castelle C.J."/>
            <person name="Meheust R."/>
            <person name="Jaffe A.L."/>
            <person name="Seitz K."/>
            <person name="Gong X."/>
            <person name="Baker B.J."/>
            <person name="Banfield J.F."/>
        </authorList>
    </citation>
    <scope>NUCLEOTIDE SEQUENCE</scope>
    <source>
        <strain evidence="2">RIFCSPLOWO2_01_FULL_58_19</strain>
    </source>
</reference>
<evidence type="ECO:0000313" key="1">
    <source>
        <dbReference type="EMBL" id="HIH16179.1"/>
    </source>
</evidence>
<protein>
    <submittedName>
        <fullName evidence="2">HAD family phosphatase</fullName>
    </submittedName>
    <submittedName>
        <fullName evidence="1">HAD-IB family phosphatase</fullName>
    </submittedName>
</protein>
<dbReference type="Proteomes" id="UP000564964">
    <property type="component" value="Unassembled WGS sequence"/>
</dbReference>
<organism evidence="1 3">
    <name type="scientific">Candidatus Iainarchaeum sp</name>
    <dbReference type="NCBI Taxonomy" id="3101447"/>
    <lineage>
        <taxon>Archaea</taxon>
        <taxon>Candidatus Iainarchaeota</taxon>
        <taxon>Candidatus Iainarchaeia</taxon>
        <taxon>Candidatus Iainarchaeales</taxon>
        <taxon>Candidatus Iainarchaeaceae</taxon>
        <taxon>Candidatus Iainarchaeum</taxon>
    </lineage>
</organism>
<comment type="caution">
    <text evidence="1">The sequence shown here is derived from an EMBL/GenBank/DDBJ whole genome shotgun (WGS) entry which is preliminary data.</text>
</comment>
<dbReference type="Gene3D" id="3.40.50.1000">
    <property type="entry name" value="HAD superfamily/HAD-like"/>
    <property type="match status" value="1"/>
</dbReference>
<dbReference type="Gene3D" id="1.20.1440.100">
    <property type="entry name" value="SG protein - dephosphorylation function"/>
    <property type="match status" value="1"/>
</dbReference>
<dbReference type="NCBIfam" id="TIGR01488">
    <property type="entry name" value="HAD-SF-IB"/>
    <property type="match status" value="1"/>
</dbReference>